<evidence type="ECO:0000313" key="4">
    <source>
        <dbReference type="EMBL" id="MBE7525161.1"/>
    </source>
</evidence>
<dbReference type="Pfam" id="PF14257">
    <property type="entry name" value="DUF4349"/>
    <property type="match status" value="1"/>
</dbReference>
<protein>
    <submittedName>
        <fullName evidence="4">DUF4349 domain-containing protein</fullName>
    </submittedName>
</protein>
<gene>
    <name evidence="4" type="ORF">HS096_02090</name>
</gene>
<dbReference type="AlphaFoldDB" id="A0A928Y6M1"/>
<organism evidence="4 5">
    <name type="scientific">candidate division WWE3 bacterium</name>
    <dbReference type="NCBI Taxonomy" id="2053526"/>
    <lineage>
        <taxon>Bacteria</taxon>
        <taxon>Katanobacteria</taxon>
    </lineage>
</organism>
<keyword evidence="2" id="KW-0472">Membrane</keyword>
<feature type="domain" description="DUF4349" evidence="3">
    <location>
        <begin position="104"/>
        <end position="318"/>
    </location>
</feature>
<name>A0A928Y6M1_UNCKA</name>
<keyword evidence="1" id="KW-0175">Coiled coil</keyword>
<comment type="caution">
    <text evidence="4">The sequence shown here is derived from an EMBL/GenBank/DDBJ whole genome shotgun (WGS) entry which is preliminary data.</text>
</comment>
<sequence>MPAPKKPGILGWILYAMALIAGLAIISSIVQSITSWPASKTRGIATNQMGEGVAGYAAPDMMPFGGPVESKFMDAMIAPSPMLPPPVGGGSTNRDLEGNVPEPKIIRNGDLNLRVADATEAMAAARNIANGAQGFVEQSSVSDTGTGPRTGYMTLRIPAAAFDDVFGKLKALAVVVLHEETGAQDITAQFIDLEARLKNAKAEEASYVAILSRAGDIEDVLMVTRQLAEVRGRIEQMQAEQRYLENQTDLATIRLTLTEETRFEIPSRTWKPGEVLRQAFQDLVLSLQGFVDFLIRFTIALLGLLLPVGAFVALLIWIGWRLVKAVLRKIK</sequence>
<evidence type="ECO:0000256" key="2">
    <source>
        <dbReference type="SAM" id="Phobius"/>
    </source>
</evidence>
<evidence type="ECO:0000256" key="1">
    <source>
        <dbReference type="SAM" id="Coils"/>
    </source>
</evidence>
<accession>A0A928Y6M1</accession>
<dbReference type="Proteomes" id="UP000710385">
    <property type="component" value="Unassembled WGS sequence"/>
</dbReference>
<keyword evidence="2" id="KW-1133">Transmembrane helix</keyword>
<dbReference type="EMBL" id="JABTTY010000001">
    <property type="protein sequence ID" value="MBE7525161.1"/>
    <property type="molecule type" value="Genomic_DNA"/>
</dbReference>
<reference evidence="4" key="1">
    <citation type="submission" date="2020-05" db="EMBL/GenBank/DDBJ databases">
        <title>High-Quality Genomes of Partial-Nitritation/Anammox System by Hierarchical Clustering Based Hybrid Assembly.</title>
        <authorList>
            <person name="Liu L."/>
            <person name="Wang Y."/>
            <person name="Che Y."/>
            <person name="Chen Y."/>
            <person name="Xia Y."/>
            <person name="Luo R."/>
            <person name="Cheng S.H."/>
            <person name="Zheng C."/>
            <person name="Zhang T."/>
        </authorList>
    </citation>
    <scope>NUCLEOTIDE SEQUENCE</scope>
    <source>
        <strain evidence="4">H1_PAT1</strain>
    </source>
</reference>
<keyword evidence="2" id="KW-0812">Transmembrane</keyword>
<evidence type="ECO:0000313" key="5">
    <source>
        <dbReference type="Proteomes" id="UP000710385"/>
    </source>
</evidence>
<feature type="transmembrane region" description="Helical" evidence="2">
    <location>
        <begin position="12"/>
        <end position="30"/>
    </location>
</feature>
<feature type="coiled-coil region" evidence="1">
    <location>
        <begin position="183"/>
        <end position="247"/>
    </location>
</feature>
<evidence type="ECO:0000259" key="3">
    <source>
        <dbReference type="Pfam" id="PF14257"/>
    </source>
</evidence>
<feature type="transmembrane region" description="Helical" evidence="2">
    <location>
        <begin position="293"/>
        <end position="320"/>
    </location>
</feature>
<proteinExistence type="predicted"/>
<dbReference type="InterPro" id="IPR025645">
    <property type="entry name" value="DUF4349"/>
</dbReference>